<keyword evidence="1" id="KW-0472">Membrane</keyword>
<gene>
    <name evidence="2" type="ORF">HYG85_07425</name>
</gene>
<organism evidence="2 3">
    <name type="scientific">Vallitalea guaymasensis</name>
    <dbReference type="NCBI Taxonomy" id="1185412"/>
    <lineage>
        <taxon>Bacteria</taxon>
        <taxon>Bacillati</taxon>
        <taxon>Bacillota</taxon>
        <taxon>Clostridia</taxon>
        <taxon>Lachnospirales</taxon>
        <taxon>Vallitaleaceae</taxon>
        <taxon>Vallitalea</taxon>
    </lineage>
</organism>
<reference evidence="2 3" key="1">
    <citation type="submission" date="2020-07" db="EMBL/GenBank/DDBJ databases">
        <title>Vallitalea guaymasensis genome.</title>
        <authorList>
            <person name="Postec A."/>
        </authorList>
    </citation>
    <scope>NUCLEOTIDE SEQUENCE [LARGE SCALE GENOMIC DNA]</scope>
    <source>
        <strain evidence="2 3">Ra1766G1</strain>
    </source>
</reference>
<keyword evidence="1" id="KW-1133">Transmembrane helix</keyword>
<accession>A0A8J8SBT8</accession>
<protein>
    <submittedName>
        <fullName evidence="2">Uncharacterized protein</fullName>
    </submittedName>
</protein>
<keyword evidence="1" id="KW-0812">Transmembrane</keyword>
<sequence>MFILNIISGELINKMYGEINVIYDAIKFIYSSFFVIISLLVALFSIISYTTIKKYLRNFIEKERTKLMSNMLEDIADTKQVIGKEYLGDHKFIDGVYIFPVLSHKISFTPNLINKIILTPLEGDKVLEYKSWVKKGQLYIKFDNFDADKDKGVNWVILYNDYYK</sequence>
<name>A0A8J8SBT8_9FIRM</name>
<dbReference type="Proteomes" id="UP000677305">
    <property type="component" value="Chromosome"/>
</dbReference>
<dbReference type="EMBL" id="CP058561">
    <property type="protein sequence ID" value="QUH28750.1"/>
    <property type="molecule type" value="Genomic_DNA"/>
</dbReference>
<evidence type="ECO:0000256" key="1">
    <source>
        <dbReference type="SAM" id="Phobius"/>
    </source>
</evidence>
<feature type="transmembrane region" description="Helical" evidence="1">
    <location>
        <begin position="28"/>
        <end position="52"/>
    </location>
</feature>
<evidence type="ECO:0000313" key="2">
    <source>
        <dbReference type="EMBL" id="QUH28750.1"/>
    </source>
</evidence>
<dbReference type="AlphaFoldDB" id="A0A8J8SBT8"/>
<dbReference type="RefSeq" id="WP_212692959.1">
    <property type="nucleotide sequence ID" value="NZ_CP058561.1"/>
</dbReference>
<evidence type="ECO:0000313" key="3">
    <source>
        <dbReference type="Proteomes" id="UP000677305"/>
    </source>
</evidence>
<dbReference type="KEGG" id="vgu:HYG85_07425"/>
<proteinExistence type="predicted"/>
<keyword evidence="3" id="KW-1185">Reference proteome</keyword>